<dbReference type="SUPFAM" id="SSF81383">
    <property type="entry name" value="F-box domain"/>
    <property type="match status" value="1"/>
</dbReference>
<feature type="domain" description="F-box associated beta-propeller type 3" evidence="2">
    <location>
        <begin position="91"/>
        <end position="366"/>
    </location>
</feature>
<feature type="domain" description="F-box" evidence="1">
    <location>
        <begin position="2"/>
        <end position="32"/>
    </location>
</feature>
<reference evidence="3 4" key="1">
    <citation type="journal article" date="2014" name="Am. J. Bot.">
        <title>Genome assembly and annotation for red clover (Trifolium pratense; Fabaceae).</title>
        <authorList>
            <person name="Istvanek J."/>
            <person name="Jaros M."/>
            <person name="Krenek A."/>
            <person name="Repkova J."/>
        </authorList>
    </citation>
    <scope>NUCLEOTIDE SEQUENCE [LARGE SCALE GENOMIC DNA]</scope>
    <source>
        <strain evidence="4">cv. Tatra</strain>
        <tissue evidence="3">Young leaves</tissue>
    </source>
</reference>
<gene>
    <name evidence="3" type="ORF">L195_g031340</name>
</gene>
<dbReference type="Pfam" id="PF00646">
    <property type="entry name" value="F-box"/>
    <property type="match status" value="1"/>
</dbReference>
<dbReference type="EMBL" id="ASHM01028994">
    <property type="protein sequence ID" value="PNX75404.1"/>
    <property type="molecule type" value="Genomic_DNA"/>
</dbReference>
<dbReference type="Proteomes" id="UP000236291">
    <property type="component" value="Unassembled WGS sequence"/>
</dbReference>
<dbReference type="NCBIfam" id="TIGR01640">
    <property type="entry name" value="F_box_assoc_1"/>
    <property type="match status" value="1"/>
</dbReference>
<dbReference type="AlphaFoldDB" id="A0A2K3LA57"/>
<dbReference type="InterPro" id="IPR050796">
    <property type="entry name" value="SCF_F-box_component"/>
</dbReference>
<evidence type="ECO:0000259" key="2">
    <source>
        <dbReference type="Pfam" id="PF08268"/>
    </source>
</evidence>
<dbReference type="InterPro" id="IPR017451">
    <property type="entry name" value="F-box-assoc_interact_dom"/>
</dbReference>
<evidence type="ECO:0000259" key="1">
    <source>
        <dbReference type="Pfam" id="PF00646"/>
    </source>
</evidence>
<sequence>MLEIVSRLPVKYVMQLRCVNKFFNTLISDPYFIQMHLNKSTQRNSQQLDLIYFRKDISHDDDDPKDWTSDLKTFSIQCSLQNKFNTIIHCSDPYYLKGKEDPHIVRWFVGSCNGLLLMKFTCPRCDHYLYFWNPAMRKQSKKIAIFFNIYTNPNYNISFGYDNSTQTYKVVAFYLEMKPGCNPKSVVKVFSLGDNNSWRDIQCLPVLPLIYLGTDSNKNDGVHFNGTINWFALQDGVDIKTTILRFQQCLILSLDLSTETYTKLSLPQRFDKVLGYIPKLVVLMDCLCFCHDFEKTHFVIWQMKDFGVQDSWIQLFKISHDHFYTWINLLPLYLSENGDTLVLANVKGKEAFIYNRRDNKVEKIGIATHRKWSQSKGYVESLVSTH</sequence>
<dbReference type="ExpressionAtlas" id="A0A2K3LA57">
    <property type="expression patterns" value="baseline"/>
</dbReference>
<accession>A0A2K3LA57</accession>
<dbReference type="InterPro" id="IPR013187">
    <property type="entry name" value="F-box-assoc_dom_typ3"/>
</dbReference>
<protein>
    <submittedName>
        <fullName evidence="3">F-box protein</fullName>
    </submittedName>
</protein>
<dbReference type="PANTHER" id="PTHR31672:SF13">
    <property type="entry name" value="F-BOX PROTEIN CPR30-LIKE"/>
    <property type="match status" value="1"/>
</dbReference>
<evidence type="ECO:0000313" key="3">
    <source>
        <dbReference type="EMBL" id="PNX75404.1"/>
    </source>
</evidence>
<evidence type="ECO:0000313" key="4">
    <source>
        <dbReference type="Proteomes" id="UP000236291"/>
    </source>
</evidence>
<reference evidence="3 4" key="2">
    <citation type="journal article" date="2017" name="Front. Plant Sci.">
        <title>Gene Classification and Mining of Molecular Markers Useful in Red Clover (Trifolium pratense) Breeding.</title>
        <authorList>
            <person name="Istvanek J."/>
            <person name="Dluhosova J."/>
            <person name="Dluhos P."/>
            <person name="Patkova L."/>
            <person name="Nedelnik J."/>
            <person name="Repkova J."/>
        </authorList>
    </citation>
    <scope>NUCLEOTIDE SEQUENCE [LARGE SCALE GENOMIC DNA]</scope>
    <source>
        <strain evidence="4">cv. Tatra</strain>
        <tissue evidence="3">Young leaves</tissue>
    </source>
</reference>
<dbReference type="PANTHER" id="PTHR31672">
    <property type="entry name" value="BNACNNG10540D PROTEIN"/>
    <property type="match status" value="1"/>
</dbReference>
<comment type="caution">
    <text evidence="3">The sequence shown here is derived from an EMBL/GenBank/DDBJ whole genome shotgun (WGS) entry which is preliminary data.</text>
</comment>
<organism evidence="3 4">
    <name type="scientific">Trifolium pratense</name>
    <name type="common">Red clover</name>
    <dbReference type="NCBI Taxonomy" id="57577"/>
    <lineage>
        <taxon>Eukaryota</taxon>
        <taxon>Viridiplantae</taxon>
        <taxon>Streptophyta</taxon>
        <taxon>Embryophyta</taxon>
        <taxon>Tracheophyta</taxon>
        <taxon>Spermatophyta</taxon>
        <taxon>Magnoliopsida</taxon>
        <taxon>eudicotyledons</taxon>
        <taxon>Gunneridae</taxon>
        <taxon>Pentapetalae</taxon>
        <taxon>rosids</taxon>
        <taxon>fabids</taxon>
        <taxon>Fabales</taxon>
        <taxon>Fabaceae</taxon>
        <taxon>Papilionoideae</taxon>
        <taxon>50 kb inversion clade</taxon>
        <taxon>NPAAA clade</taxon>
        <taxon>Hologalegina</taxon>
        <taxon>IRL clade</taxon>
        <taxon>Trifolieae</taxon>
        <taxon>Trifolium</taxon>
    </lineage>
</organism>
<dbReference type="InterPro" id="IPR036047">
    <property type="entry name" value="F-box-like_dom_sf"/>
</dbReference>
<dbReference type="InterPro" id="IPR001810">
    <property type="entry name" value="F-box_dom"/>
</dbReference>
<name>A0A2K3LA57_TRIPR</name>
<proteinExistence type="predicted"/>
<dbReference type="Pfam" id="PF08268">
    <property type="entry name" value="FBA_3"/>
    <property type="match status" value="1"/>
</dbReference>